<comment type="caution">
    <text evidence="2">The sequence shown here is derived from an EMBL/GenBank/DDBJ whole genome shotgun (WGS) entry which is preliminary data.</text>
</comment>
<dbReference type="PANTHER" id="PTHR33525:SF3">
    <property type="entry name" value="RIBONUCLEASE Y"/>
    <property type="match status" value="1"/>
</dbReference>
<dbReference type="EMBL" id="JABVCQ010000023">
    <property type="protein sequence ID" value="MBB1126663.1"/>
    <property type="molecule type" value="Genomic_DNA"/>
</dbReference>
<accession>A0A839HCK3</accession>
<dbReference type="AlphaFoldDB" id="A0A839HCK3"/>
<organism evidence="2 3">
    <name type="scientific">Thiospirillum jenense</name>
    <dbReference type="NCBI Taxonomy" id="1653858"/>
    <lineage>
        <taxon>Bacteria</taxon>
        <taxon>Pseudomonadati</taxon>
        <taxon>Pseudomonadota</taxon>
        <taxon>Gammaproteobacteria</taxon>
        <taxon>Chromatiales</taxon>
        <taxon>Chromatiaceae</taxon>
        <taxon>Thiospirillum</taxon>
    </lineage>
</organism>
<evidence type="ECO:0000259" key="1">
    <source>
        <dbReference type="PROSITE" id="PS51833"/>
    </source>
</evidence>
<dbReference type="RefSeq" id="WP_182584292.1">
    <property type="nucleotide sequence ID" value="NZ_JABVCQ010000023.1"/>
</dbReference>
<dbReference type="Gene3D" id="1.10.3210.10">
    <property type="entry name" value="Hypothetical protein af1432"/>
    <property type="match status" value="1"/>
</dbReference>
<protein>
    <submittedName>
        <fullName evidence="2">HDOD domain-containing protein</fullName>
    </submittedName>
</protein>
<dbReference type="Pfam" id="PF08668">
    <property type="entry name" value="HDOD"/>
    <property type="match status" value="1"/>
</dbReference>
<reference evidence="2 3" key="1">
    <citation type="journal article" date="2020" name="Arch. Microbiol.">
        <title>The genome sequence of the giant phototrophic gammaproteobacterium Thiospirillum jenense gives insight into its physiological properties and phylogenetic relationships.</title>
        <authorList>
            <person name="Imhoff J.F."/>
            <person name="Meyer T.E."/>
            <person name="Kyndt J.A."/>
        </authorList>
    </citation>
    <scope>NUCLEOTIDE SEQUENCE [LARGE SCALE GENOMIC DNA]</scope>
    <source>
        <strain evidence="2 3">DSM 216</strain>
    </source>
</reference>
<keyword evidence="3" id="KW-1185">Reference proteome</keyword>
<gene>
    <name evidence="2" type="ORF">HUK38_10540</name>
</gene>
<feature type="domain" description="HDOD" evidence="1">
    <location>
        <begin position="147"/>
        <end position="333"/>
    </location>
</feature>
<proteinExistence type="predicted"/>
<name>A0A839HCK3_9GAMM</name>
<sequence>MSSTTDVLALLAQMETTRDLPLTIRELLAAEAHLMRLAAGNQISRHSVADHRLFLVDGHLYCKCQGTEYRFDSCLGLTAPRELFEEPGDPEDTLITETACLLLHIPIAVLDEAHRRALDVNMIELDDVESAFLAELYELIAANRLELPARPEVAIRIQQLTISPSVGIDELVEVIQSDGTLAGAMIHATNTARFRALREILSVRDAVLRLGFDNTRMLATNLALRQVFKATHHVTREAITNVWTESVLCSAFSYLLADHLKVLNRDRALLAGLIAGIGAVPIIHFLEKHDANPTADRVKRLVDKLRSIAGVLVINYWTLGADLVAVAEQVDHWDYCNDTPDYASLTVIARWASANHLGQPCPAAAEIPAFQQFGLQIPQPGKGLEELADSSEAFHSLRNMFEV</sequence>
<dbReference type="Proteomes" id="UP000548632">
    <property type="component" value="Unassembled WGS sequence"/>
</dbReference>
<dbReference type="InterPro" id="IPR013976">
    <property type="entry name" value="HDOD"/>
</dbReference>
<dbReference type="PANTHER" id="PTHR33525">
    <property type="match status" value="1"/>
</dbReference>
<dbReference type="InterPro" id="IPR052340">
    <property type="entry name" value="RNase_Y/CdgJ"/>
</dbReference>
<dbReference type="PROSITE" id="PS51833">
    <property type="entry name" value="HDOD"/>
    <property type="match status" value="1"/>
</dbReference>
<evidence type="ECO:0000313" key="3">
    <source>
        <dbReference type="Proteomes" id="UP000548632"/>
    </source>
</evidence>
<dbReference type="SUPFAM" id="SSF109604">
    <property type="entry name" value="HD-domain/PDEase-like"/>
    <property type="match status" value="1"/>
</dbReference>
<evidence type="ECO:0000313" key="2">
    <source>
        <dbReference type="EMBL" id="MBB1126663.1"/>
    </source>
</evidence>